<dbReference type="Proteomes" id="UP000438429">
    <property type="component" value="Unassembled WGS sequence"/>
</dbReference>
<dbReference type="AlphaFoldDB" id="A0A6A4T3H2"/>
<sequence>MKSIRSKSFWSFPVFVSEQQTNETFCSRCRCCWLAFPPDNGTEWTSYRFVCLDTKFLWFHVKRNPYQSGPRVDVQTGEELQSIALNSHFFKAYTYVHESHLETFSKARRYNSDQIPCFDRTTVTDWCFDSRNDIVCLFDVN</sequence>
<proteinExistence type="predicted"/>
<gene>
    <name evidence="1" type="ORF">F2P81_010658</name>
</gene>
<accession>A0A6A4T3H2</accession>
<comment type="caution">
    <text evidence="1">The sequence shown here is derived from an EMBL/GenBank/DDBJ whole genome shotgun (WGS) entry which is preliminary data.</text>
</comment>
<dbReference type="EMBL" id="VEVO01000009">
    <property type="protein sequence ID" value="KAF0037784.1"/>
    <property type="molecule type" value="Genomic_DNA"/>
</dbReference>
<evidence type="ECO:0000313" key="2">
    <source>
        <dbReference type="Proteomes" id="UP000438429"/>
    </source>
</evidence>
<evidence type="ECO:0000313" key="1">
    <source>
        <dbReference type="EMBL" id="KAF0037784.1"/>
    </source>
</evidence>
<protein>
    <submittedName>
        <fullName evidence="1">Uncharacterized protein</fullName>
    </submittedName>
</protein>
<name>A0A6A4T3H2_SCOMX</name>
<reference evidence="1 2" key="1">
    <citation type="submission" date="2019-06" db="EMBL/GenBank/DDBJ databases">
        <title>Draft genomes of female and male turbot (Scophthalmus maximus).</title>
        <authorList>
            <person name="Xu H."/>
            <person name="Xu X.-W."/>
            <person name="Shao C."/>
            <person name="Chen S."/>
        </authorList>
    </citation>
    <scope>NUCLEOTIDE SEQUENCE [LARGE SCALE GENOMIC DNA]</scope>
    <source>
        <strain evidence="1">Ysfricsl-2016a</strain>
        <tissue evidence="1">Blood</tissue>
    </source>
</reference>
<organism evidence="1 2">
    <name type="scientific">Scophthalmus maximus</name>
    <name type="common">Turbot</name>
    <name type="synonym">Psetta maxima</name>
    <dbReference type="NCBI Taxonomy" id="52904"/>
    <lineage>
        <taxon>Eukaryota</taxon>
        <taxon>Metazoa</taxon>
        <taxon>Chordata</taxon>
        <taxon>Craniata</taxon>
        <taxon>Vertebrata</taxon>
        <taxon>Euteleostomi</taxon>
        <taxon>Actinopterygii</taxon>
        <taxon>Neopterygii</taxon>
        <taxon>Teleostei</taxon>
        <taxon>Neoteleostei</taxon>
        <taxon>Acanthomorphata</taxon>
        <taxon>Carangaria</taxon>
        <taxon>Pleuronectiformes</taxon>
        <taxon>Pleuronectoidei</taxon>
        <taxon>Scophthalmidae</taxon>
        <taxon>Scophthalmus</taxon>
    </lineage>
</organism>